<evidence type="ECO:0000256" key="4">
    <source>
        <dbReference type="ARBA" id="ARBA00023002"/>
    </source>
</evidence>
<dbReference type="PIRSF" id="PIRSF000138">
    <property type="entry name" value="Al-hdrx_acd_dh"/>
    <property type="match status" value="1"/>
</dbReference>
<comment type="caution">
    <text evidence="7">The sequence shown here is derived from an EMBL/GenBank/DDBJ whole genome shotgun (WGS) entry which is preliminary data.</text>
</comment>
<dbReference type="CDD" id="cd02809">
    <property type="entry name" value="alpha_hydroxyacid_oxid_FMN"/>
    <property type="match status" value="1"/>
</dbReference>
<reference evidence="7 8" key="1">
    <citation type="submission" date="2021-09" db="EMBL/GenBank/DDBJ databases">
        <title>Whole genome sequence of Nocardioides sp. GBK3QG-3.</title>
        <authorList>
            <person name="Tuo L."/>
        </authorList>
    </citation>
    <scope>NUCLEOTIDE SEQUENCE [LARGE SCALE GENOMIC DNA]</scope>
    <source>
        <strain evidence="7 8">GBK3QG-3</strain>
    </source>
</reference>
<dbReference type="PANTHER" id="PTHR10578:SF107">
    <property type="entry name" value="2-HYDROXYACID OXIDASE 1"/>
    <property type="match status" value="1"/>
</dbReference>
<dbReference type="PANTHER" id="PTHR10578">
    <property type="entry name" value="S -2-HYDROXY-ACID OXIDASE-RELATED"/>
    <property type="match status" value="1"/>
</dbReference>
<dbReference type="Gene3D" id="3.20.20.70">
    <property type="entry name" value="Aldolase class I"/>
    <property type="match status" value="1"/>
</dbReference>
<dbReference type="SUPFAM" id="SSF51395">
    <property type="entry name" value="FMN-linked oxidoreductases"/>
    <property type="match status" value="1"/>
</dbReference>
<sequence length="380" mass="39539">MPELHSYEEVRRRAAKVLPPTLFEDMTHGTGRGVTARANEAAFDRVDLVPRAAVGWEQRSLTTTVLGTEVSMPVLAAPVGGLRMVHPDGAPGVAEACGRAGTIAVVSMMAGHGVDAVADRATGPVWQQVYLSHGHERCAQIIADARRRGFSAIVVTVDCPVSPKRPVGLSISLASARAFGPELVRRPGWTARFLRDGADLAAAQQAMGPRLRQTALWSDLAWLRQQWGGPLVVKGIVTAADARRAADAGVDAIVVSNHGGMSLDGSPATLSALPAVVAEVGSEVEVYLDGGVRQGSDVLRALGLGARAVLVGRPTLLGLAVGGAAGVTAVFELLRHQLDVSLAMVGAEHITDIDPTYVRAPQSWSSVADPSTHVTIGGAG</sequence>
<keyword evidence="8" id="KW-1185">Reference proteome</keyword>
<dbReference type="EMBL" id="JAIQZJ010000008">
    <property type="protein sequence ID" value="MBZ5739557.1"/>
    <property type="molecule type" value="Genomic_DNA"/>
</dbReference>
<evidence type="ECO:0000256" key="5">
    <source>
        <dbReference type="ARBA" id="ARBA00024042"/>
    </source>
</evidence>
<comment type="cofactor">
    <cofactor evidence="1">
        <name>FMN</name>
        <dbReference type="ChEBI" id="CHEBI:58210"/>
    </cofactor>
</comment>
<keyword evidence="4" id="KW-0560">Oxidoreductase</keyword>
<accession>A0ABS7UFZ2</accession>
<comment type="similarity">
    <text evidence="5">Belongs to the FMN-dependent alpha-hydroxy acid dehydrogenase family.</text>
</comment>
<dbReference type="InterPro" id="IPR037396">
    <property type="entry name" value="FMN_HAD"/>
</dbReference>
<dbReference type="Proteomes" id="UP000780875">
    <property type="component" value="Unassembled WGS sequence"/>
</dbReference>
<evidence type="ECO:0000256" key="1">
    <source>
        <dbReference type="ARBA" id="ARBA00001917"/>
    </source>
</evidence>
<dbReference type="InterPro" id="IPR000262">
    <property type="entry name" value="FMN-dep_DH"/>
</dbReference>
<evidence type="ECO:0000313" key="8">
    <source>
        <dbReference type="Proteomes" id="UP000780875"/>
    </source>
</evidence>
<evidence type="ECO:0000256" key="2">
    <source>
        <dbReference type="ARBA" id="ARBA00022630"/>
    </source>
</evidence>
<dbReference type="Pfam" id="PF01070">
    <property type="entry name" value="FMN_dh"/>
    <property type="match status" value="1"/>
</dbReference>
<evidence type="ECO:0000259" key="6">
    <source>
        <dbReference type="PROSITE" id="PS51349"/>
    </source>
</evidence>
<keyword evidence="3" id="KW-0288">FMN</keyword>
<keyword evidence="2" id="KW-0285">Flavoprotein</keyword>
<dbReference type="RefSeq" id="WP_224123922.1">
    <property type="nucleotide sequence ID" value="NZ_JAIQZJ010000008.1"/>
</dbReference>
<evidence type="ECO:0000313" key="7">
    <source>
        <dbReference type="EMBL" id="MBZ5739557.1"/>
    </source>
</evidence>
<proteinExistence type="inferred from homology"/>
<dbReference type="InterPro" id="IPR013785">
    <property type="entry name" value="Aldolase_TIM"/>
</dbReference>
<feature type="domain" description="FMN hydroxy acid dehydrogenase" evidence="6">
    <location>
        <begin position="1"/>
        <end position="363"/>
    </location>
</feature>
<dbReference type="PROSITE" id="PS51349">
    <property type="entry name" value="FMN_HYDROXY_ACID_DH_2"/>
    <property type="match status" value="1"/>
</dbReference>
<name>A0ABS7UFZ2_9ACTN</name>
<protein>
    <submittedName>
        <fullName evidence="7">Alpha-hydroxy-acid oxidizing protein</fullName>
    </submittedName>
</protein>
<organism evidence="7 8">
    <name type="scientific">Nocardioides mangrovi</name>
    <dbReference type="NCBI Taxonomy" id="2874580"/>
    <lineage>
        <taxon>Bacteria</taxon>
        <taxon>Bacillati</taxon>
        <taxon>Actinomycetota</taxon>
        <taxon>Actinomycetes</taxon>
        <taxon>Propionibacteriales</taxon>
        <taxon>Nocardioidaceae</taxon>
        <taxon>Nocardioides</taxon>
    </lineage>
</organism>
<gene>
    <name evidence="7" type="ORF">K8U61_15390</name>
</gene>
<dbReference type="InterPro" id="IPR012133">
    <property type="entry name" value="Alpha-hydoxy_acid_DH_FMN"/>
</dbReference>
<evidence type="ECO:0000256" key="3">
    <source>
        <dbReference type="ARBA" id="ARBA00022643"/>
    </source>
</evidence>